<dbReference type="AlphaFoldDB" id="A0A6A5YQ25"/>
<dbReference type="PANTHER" id="PTHR40422">
    <property type="entry name" value="TRANSLATION MACHINERY-ASSOCIATED PROTEIN 17"/>
    <property type="match status" value="1"/>
</dbReference>
<dbReference type="GO" id="GO:0030674">
    <property type="term" value="F:protein-macromolecule adaptor activity"/>
    <property type="evidence" value="ECO:0007669"/>
    <property type="project" value="TreeGrafter"/>
</dbReference>
<accession>A0A6A5YQ25</accession>
<name>A0A6A5YQ25_9PLEO</name>
<sequence length="81" mass="9105">MSAAALPITSQRFAAALSTLPISSLHAKIAELQNAIAHLHRSNKELEDFAREGDKDCYEALLENRDVIGKFEERVRLVERE</sequence>
<gene>
    <name evidence="1" type="ORF">BDV96DRAFT_476873</name>
</gene>
<keyword evidence="2" id="KW-1185">Reference proteome</keyword>
<dbReference type="OrthoDB" id="548474at2759"/>
<evidence type="ECO:0000313" key="1">
    <source>
        <dbReference type="EMBL" id="KAF2108507.1"/>
    </source>
</evidence>
<dbReference type="EMBL" id="ML977347">
    <property type="protein sequence ID" value="KAF2108507.1"/>
    <property type="molecule type" value="Genomic_DNA"/>
</dbReference>
<proteinExistence type="predicted"/>
<dbReference type="GO" id="GO:0070682">
    <property type="term" value="P:proteasome regulatory particle assembly"/>
    <property type="evidence" value="ECO:0007669"/>
    <property type="project" value="InterPro"/>
</dbReference>
<dbReference type="Proteomes" id="UP000799770">
    <property type="component" value="Unassembled WGS sequence"/>
</dbReference>
<organism evidence="1 2">
    <name type="scientific">Lophiotrema nucula</name>
    <dbReference type="NCBI Taxonomy" id="690887"/>
    <lineage>
        <taxon>Eukaryota</taxon>
        <taxon>Fungi</taxon>
        <taxon>Dikarya</taxon>
        <taxon>Ascomycota</taxon>
        <taxon>Pezizomycotina</taxon>
        <taxon>Dothideomycetes</taxon>
        <taxon>Pleosporomycetidae</taxon>
        <taxon>Pleosporales</taxon>
        <taxon>Lophiotremataceae</taxon>
        <taxon>Lophiotrema</taxon>
    </lineage>
</organism>
<evidence type="ECO:0000313" key="2">
    <source>
        <dbReference type="Proteomes" id="UP000799770"/>
    </source>
</evidence>
<dbReference type="InterPro" id="IPR038966">
    <property type="entry name" value="TMA17"/>
</dbReference>
<protein>
    <submittedName>
        <fullName evidence="1">Uncharacterized protein</fullName>
    </submittedName>
</protein>
<dbReference type="PANTHER" id="PTHR40422:SF1">
    <property type="entry name" value="TRANSLATION MACHINERY-ASSOCIATED PROTEIN 17"/>
    <property type="match status" value="1"/>
</dbReference>
<feature type="non-terminal residue" evidence="1">
    <location>
        <position position="81"/>
    </location>
</feature>
<reference evidence="1" key="1">
    <citation type="journal article" date="2020" name="Stud. Mycol.">
        <title>101 Dothideomycetes genomes: a test case for predicting lifestyles and emergence of pathogens.</title>
        <authorList>
            <person name="Haridas S."/>
            <person name="Albert R."/>
            <person name="Binder M."/>
            <person name="Bloem J."/>
            <person name="Labutti K."/>
            <person name="Salamov A."/>
            <person name="Andreopoulos B."/>
            <person name="Baker S."/>
            <person name="Barry K."/>
            <person name="Bills G."/>
            <person name="Bluhm B."/>
            <person name="Cannon C."/>
            <person name="Castanera R."/>
            <person name="Culley D."/>
            <person name="Daum C."/>
            <person name="Ezra D."/>
            <person name="Gonzalez J."/>
            <person name="Henrissat B."/>
            <person name="Kuo A."/>
            <person name="Liang C."/>
            <person name="Lipzen A."/>
            <person name="Lutzoni F."/>
            <person name="Magnuson J."/>
            <person name="Mondo S."/>
            <person name="Nolan M."/>
            <person name="Ohm R."/>
            <person name="Pangilinan J."/>
            <person name="Park H.-J."/>
            <person name="Ramirez L."/>
            <person name="Alfaro M."/>
            <person name="Sun H."/>
            <person name="Tritt A."/>
            <person name="Yoshinaga Y."/>
            <person name="Zwiers L.-H."/>
            <person name="Turgeon B."/>
            <person name="Goodwin S."/>
            <person name="Spatafora J."/>
            <person name="Crous P."/>
            <person name="Grigoriev I."/>
        </authorList>
    </citation>
    <scope>NUCLEOTIDE SEQUENCE</scope>
    <source>
        <strain evidence="1">CBS 627.86</strain>
    </source>
</reference>